<feature type="region of interest" description="Disordered" evidence="1">
    <location>
        <begin position="1"/>
        <end position="30"/>
    </location>
</feature>
<dbReference type="EMBL" id="JAUSRF010000007">
    <property type="protein sequence ID" value="MDP9837667.1"/>
    <property type="molecule type" value="Genomic_DNA"/>
</dbReference>
<reference evidence="2 3" key="1">
    <citation type="submission" date="2023-07" db="EMBL/GenBank/DDBJ databases">
        <title>Sorghum-associated microbial communities from plants grown in Nebraska, USA.</title>
        <authorList>
            <person name="Schachtman D."/>
        </authorList>
    </citation>
    <scope>NUCLEOTIDE SEQUENCE [LARGE SCALE GENOMIC DNA]</scope>
    <source>
        <strain evidence="2 3">DS1307</strain>
    </source>
</reference>
<dbReference type="Proteomes" id="UP001241472">
    <property type="component" value="Unassembled WGS sequence"/>
</dbReference>
<comment type="caution">
    <text evidence="2">The sequence shown here is derived from an EMBL/GenBank/DDBJ whole genome shotgun (WGS) entry which is preliminary data.</text>
</comment>
<organism evidence="2 3">
    <name type="scientific">Neorhizobium huautlense</name>
    <dbReference type="NCBI Taxonomy" id="67774"/>
    <lineage>
        <taxon>Bacteria</taxon>
        <taxon>Pseudomonadati</taxon>
        <taxon>Pseudomonadota</taxon>
        <taxon>Alphaproteobacteria</taxon>
        <taxon>Hyphomicrobiales</taxon>
        <taxon>Rhizobiaceae</taxon>
        <taxon>Rhizobium/Agrobacterium group</taxon>
        <taxon>Neorhizobium</taxon>
    </lineage>
</organism>
<sequence>MPPAHRRADIGSAHACHFPPSPATGGSPDVYVNDRPLMRVGDSYMPHACVAGHAGPHGRALAAGSATVFINGKPAGRIGDAIDCGGNAQTGSGNVFIGDDEGKGAGGGSAGGAASGGTPCQASMAAQSMPTVRG</sequence>
<feature type="region of interest" description="Disordered" evidence="1">
    <location>
        <begin position="95"/>
        <end position="134"/>
    </location>
</feature>
<evidence type="ECO:0000313" key="2">
    <source>
        <dbReference type="EMBL" id="MDP9837667.1"/>
    </source>
</evidence>
<dbReference type="InterPro" id="IPR008727">
    <property type="entry name" value="PAAR_motif"/>
</dbReference>
<dbReference type="Gene3D" id="2.60.200.60">
    <property type="match status" value="1"/>
</dbReference>
<accession>A0ABT9PT84</accession>
<name>A0ABT9PT84_9HYPH</name>
<dbReference type="RefSeq" id="WP_306834628.1">
    <property type="nucleotide sequence ID" value="NZ_JAUSRF010000007.1"/>
</dbReference>
<feature type="compositionally biased region" description="Gly residues" evidence="1">
    <location>
        <begin position="104"/>
        <end position="115"/>
    </location>
</feature>
<keyword evidence="3" id="KW-1185">Reference proteome</keyword>
<evidence type="ECO:0000313" key="3">
    <source>
        <dbReference type="Proteomes" id="UP001241472"/>
    </source>
</evidence>
<proteinExistence type="predicted"/>
<dbReference type="CDD" id="cd14737">
    <property type="entry name" value="PAAR_1"/>
    <property type="match status" value="1"/>
</dbReference>
<dbReference type="Pfam" id="PF05488">
    <property type="entry name" value="PAAR_motif"/>
    <property type="match status" value="1"/>
</dbReference>
<evidence type="ECO:0000256" key="1">
    <source>
        <dbReference type="SAM" id="MobiDB-lite"/>
    </source>
</evidence>
<protein>
    <submittedName>
        <fullName evidence="2">Zn-binding protein involved in type VI secretion</fullName>
    </submittedName>
</protein>
<feature type="compositionally biased region" description="Polar residues" evidence="1">
    <location>
        <begin position="118"/>
        <end position="134"/>
    </location>
</feature>
<gene>
    <name evidence="2" type="ORF">J2T09_002424</name>
</gene>